<evidence type="ECO:0000256" key="3">
    <source>
        <dbReference type="ARBA" id="ARBA00022722"/>
    </source>
</evidence>
<dbReference type="PANTHER" id="PTHR10060:SF15">
    <property type="entry name" value="DEOXYRIBONUCLEASE TATDN1"/>
    <property type="match status" value="1"/>
</dbReference>
<proteinExistence type="inferred from homology"/>
<evidence type="ECO:0000256" key="9">
    <source>
        <dbReference type="ARBA" id="ARBA00045223"/>
    </source>
</evidence>
<dbReference type="InterPro" id="IPR001130">
    <property type="entry name" value="TatD-like"/>
</dbReference>
<dbReference type="InterPro" id="IPR050891">
    <property type="entry name" value="TatD-type_Hydrolase"/>
</dbReference>
<keyword evidence="7" id="KW-0460">Magnesium</keyword>
<evidence type="ECO:0000256" key="2">
    <source>
        <dbReference type="ARBA" id="ARBA00022490"/>
    </source>
</evidence>
<evidence type="ECO:0000256" key="6">
    <source>
        <dbReference type="ARBA" id="ARBA00022839"/>
    </source>
</evidence>
<dbReference type="SUPFAM" id="SSF51556">
    <property type="entry name" value="Metallo-dependent hydrolases"/>
    <property type="match status" value="1"/>
</dbReference>
<feature type="binding site" evidence="10">
    <location>
        <position position="179"/>
    </location>
    <ligand>
        <name>a divalent metal cation</name>
        <dbReference type="ChEBI" id="CHEBI:60240"/>
        <label>2</label>
    </ligand>
</feature>
<feature type="binding site" evidence="10">
    <location>
        <position position="113"/>
    </location>
    <ligand>
        <name>a divalent metal cation</name>
        <dbReference type="ChEBI" id="CHEBI:60240"/>
        <label>1</label>
    </ligand>
</feature>
<dbReference type="OMA" id="HDAKSWE"/>
<dbReference type="GO" id="GO:0005829">
    <property type="term" value="C:cytosol"/>
    <property type="evidence" value="ECO:0007669"/>
    <property type="project" value="TreeGrafter"/>
</dbReference>
<comment type="similarity">
    <text evidence="1">Belongs to the metallo-dependent hydrolases superfamily. TatD-type hydrolase family.</text>
</comment>
<evidence type="ECO:0000256" key="1">
    <source>
        <dbReference type="ARBA" id="ARBA00009275"/>
    </source>
</evidence>
<evidence type="ECO:0000256" key="5">
    <source>
        <dbReference type="ARBA" id="ARBA00022801"/>
    </source>
</evidence>
<dbReference type="FunFam" id="3.20.20.140:FF:000018">
    <property type="entry name" value="3'-5' ssDNA/RNA exonuclease TatD"/>
    <property type="match status" value="1"/>
</dbReference>
<dbReference type="Pfam" id="PF01026">
    <property type="entry name" value="TatD_DNase"/>
    <property type="match status" value="1"/>
</dbReference>
<dbReference type="InterPro" id="IPR032466">
    <property type="entry name" value="Metal_Hydrolase"/>
</dbReference>
<dbReference type="PIRSF" id="PIRSF005902">
    <property type="entry name" value="DNase_TatD"/>
    <property type="match status" value="1"/>
</dbReference>
<evidence type="ECO:0000256" key="4">
    <source>
        <dbReference type="ARBA" id="ARBA00022723"/>
    </source>
</evidence>
<gene>
    <name evidence="11" type="ORF">RDWZM_002752</name>
</gene>
<keyword evidence="5" id="KW-0378">Hydrolase</keyword>
<feature type="binding site" evidence="10">
    <location>
        <position position="232"/>
    </location>
    <ligand>
        <name>a divalent metal cation</name>
        <dbReference type="ChEBI" id="CHEBI:60240"/>
        <label>1</label>
    </ligand>
</feature>
<dbReference type="GO" id="GO:0008310">
    <property type="term" value="F:single-stranded DNA 3'-5' DNA exonuclease activity"/>
    <property type="evidence" value="ECO:0007669"/>
    <property type="project" value="TreeGrafter"/>
</dbReference>
<dbReference type="InterPro" id="IPR018228">
    <property type="entry name" value="DNase_TatD-rel_CS"/>
</dbReference>
<keyword evidence="3" id="KW-0540">Nuclease</keyword>
<evidence type="ECO:0000256" key="7">
    <source>
        <dbReference type="ARBA" id="ARBA00022842"/>
    </source>
</evidence>
<organism evidence="11 12">
    <name type="scientific">Blomia tropicalis</name>
    <name type="common">Mite</name>
    <dbReference type="NCBI Taxonomy" id="40697"/>
    <lineage>
        <taxon>Eukaryota</taxon>
        <taxon>Metazoa</taxon>
        <taxon>Ecdysozoa</taxon>
        <taxon>Arthropoda</taxon>
        <taxon>Chelicerata</taxon>
        <taxon>Arachnida</taxon>
        <taxon>Acari</taxon>
        <taxon>Acariformes</taxon>
        <taxon>Sarcoptiformes</taxon>
        <taxon>Astigmata</taxon>
        <taxon>Glycyphagoidea</taxon>
        <taxon>Echimyopodidae</taxon>
        <taxon>Blomia</taxon>
    </lineage>
</organism>
<keyword evidence="12" id="KW-1185">Reference proteome</keyword>
<name>A0A9Q0MGW5_BLOTA</name>
<comment type="function">
    <text evidence="9">Deoxyribonuclease which catalyzes (in vitro) the decatenation of kinetoplast DNA, which are circular DNA catenated to each other, producing linear DNA molecules. Plays an important role in chromosomal segregation and cell cycle progression during eye development probably via its DNA decatenation activity.</text>
</comment>
<evidence type="ECO:0000313" key="11">
    <source>
        <dbReference type="EMBL" id="KAJ6224207.1"/>
    </source>
</evidence>
<comment type="caution">
    <text evidence="11">The sequence shown here is derived from an EMBL/GenBank/DDBJ whole genome shotgun (WGS) entry which is preliminary data.</text>
</comment>
<dbReference type="PANTHER" id="PTHR10060">
    <property type="entry name" value="TATD FAMILY DEOXYRIBONUCLEASE"/>
    <property type="match status" value="1"/>
</dbReference>
<evidence type="ECO:0000256" key="8">
    <source>
        <dbReference type="ARBA" id="ARBA00039767"/>
    </source>
</evidence>
<dbReference type="AlphaFoldDB" id="A0A9Q0MGW5"/>
<evidence type="ECO:0000256" key="10">
    <source>
        <dbReference type="PIRSR" id="PIRSR005902-1"/>
    </source>
</evidence>
<dbReference type="EMBL" id="JAPWDV010000001">
    <property type="protein sequence ID" value="KAJ6224207.1"/>
    <property type="molecule type" value="Genomic_DNA"/>
</dbReference>
<sequence length="308" mass="35060">MMDDNVRDLGWLSLDLDGHYLLVDIGANLTNRKFAKDLDSVLQRARDSGVCKIIVTGTSINQSKEALRLARLHPDILYCTIGVHPHEAKTWTDDCETTLVEMASSSECVAIGECGLDYNRDFSPRDVQQEAFEKQIQIACDFKRKGLNRPLFLHERDAHDDFVRILNKYHAQLPNVVVHCFTGSYEEAMKYLEMGFYIGLTGFLAKFKSDNSLVKMLEEKKLPIDRLMLETDSPYCFPNTRGSKLPTKVKEILTEKSLNMLNRYSSFQRNEPSSLPVTLEIVSAYLEMKPEDVALKTTLNSLKFFGLS</sequence>
<reference evidence="11" key="1">
    <citation type="submission" date="2022-12" db="EMBL/GenBank/DDBJ databases">
        <title>Genome assemblies of Blomia tropicalis.</title>
        <authorList>
            <person name="Cui Y."/>
        </authorList>
    </citation>
    <scope>NUCLEOTIDE SEQUENCE</scope>
    <source>
        <tissue evidence="11">Adult mites</tissue>
    </source>
</reference>
<keyword evidence="6" id="KW-0269">Exonuclease</keyword>
<dbReference type="GO" id="GO:0046872">
    <property type="term" value="F:metal ion binding"/>
    <property type="evidence" value="ECO:0007669"/>
    <property type="project" value="UniProtKB-KW"/>
</dbReference>
<keyword evidence="2" id="KW-0963">Cytoplasm</keyword>
<feature type="binding site" evidence="10">
    <location>
        <position position="154"/>
    </location>
    <ligand>
        <name>a divalent metal cation</name>
        <dbReference type="ChEBI" id="CHEBI:60240"/>
        <label>2</label>
    </ligand>
</feature>
<dbReference type="Proteomes" id="UP001142055">
    <property type="component" value="Chromosome 1"/>
</dbReference>
<protein>
    <recommendedName>
        <fullName evidence="8">Deoxyribonuclease TATDN1</fullName>
    </recommendedName>
</protein>
<dbReference type="CDD" id="cd01310">
    <property type="entry name" value="TatD_DNAse"/>
    <property type="match status" value="1"/>
</dbReference>
<evidence type="ECO:0000313" key="12">
    <source>
        <dbReference type="Proteomes" id="UP001142055"/>
    </source>
</evidence>
<accession>A0A9Q0MGW5</accession>
<dbReference type="Gene3D" id="3.20.20.140">
    <property type="entry name" value="Metal-dependent hydrolases"/>
    <property type="match status" value="1"/>
</dbReference>
<keyword evidence="4 10" id="KW-0479">Metal-binding</keyword>
<dbReference type="PROSITE" id="PS01090">
    <property type="entry name" value="TATD_2"/>
    <property type="match status" value="1"/>
</dbReference>